<dbReference type="OrthoDB" id="786429at2759"/>
<feature type="compositionally biased region" description="Pro residues" evidence="1">
    <location>
        <begin position="65"/>
        <end position="76"/>
    </location>
</feature>
<feature type="region of interest" description="Disordered" evidence="1">
    <location>
        <begin position="58"/>
        <end position="78"/>
    </location>
</feature>
<keyword evidence="2" id="KW-0812">Transmembrane</keyword>
<gene>
    <name evidence="3" type="ORF">F3Y22_tig00113124pilonHSYRG00487</name>
</gene>
<dbReference type="AlphaFoldDB" id="A0A6A2X734"/>
<sequence>MEMLTICSASSHRHFFSLFISKSLISDSFQASILPPKFHPLRRPLPFRLLSNRTTRPPLSISAVPRPPSPPEPVPPGLVGEMNRFQDHARIFFAVLFWMSLFFWYSAWDGRNSGKPNKGSGFRR</sequence>
<reference evidence="3" key="1">
    <citation type="submission" date="2019-09" db="EMBL/GenBank/DDBJ databases">
        <title>Draft genome information of white flower Hibiscus syriacus.</title>
        <authorList>
            <person name="Kim Y.-M."/>
        </authorList>
    </citation>
    <scope>NUCLEOTIDE SEQUENCE [LARGE SCALE GENOMIC DNA]</scope>
    <source>
        <strain evidence="3">YM2019G1</strain>
    </source>
</reference>
<evidence type="ECO:0000313" key="3">
    <source>
        <dbReference type="EMBL" id="KAE8662945.1"/>
    </source>
</evidence>
<evidence type="ECO:0000313" key="4">
    <source>
        <dbReference type="Proteomes" id="UP000436088"/>
    </source>
</evidence>
<organism evidence="3 4">
    <name type="scientific">Hibiscus syriacus</name>
    <name type="common">Rose of Sharon</name>
    <dbReference type="NCBI Taxonomy" id="106335"/>
    <lineage>
        <taxon>Eukaryota</taxon>
        <taxon>Viridiplantae</taxon>
        <taxon>Streptophyta</taxon>
        <taxon>Embryophyta</taxon>
        <taxon>Tracheophyta</taxon>
        <taxon>Spermatophyta</taxon>
        <taxon>Magnoliopsida</taxon>
        <taxon>eudicotyledons</taxon>
        <taxon>Gunneridae</taxon>
        <taxon>Pentapetalae</taxon>
        <taxon>rosids</taxon>
        <taxon>malvids</taxon>
        <taxon>Malvales</taxon>
        <taxon>Malvaceae</taxon>
        <taxon>Malvoideae</taxon>
        <taxon>Hibiscus</taxon>
    </lineage>
</organism>
<evidence type="ECO:0000256" key="2">
    <source>
        <dbReference type="SAM" id="Phobius"/>
    </source>
</evidence>
<proteinExistence type="predicted"/>
<keyword evidence="2" id="KW-1133">Transmembrane helix</keyword>
<feature type="transmembrane region" description="Helical" evidence="2">
    <location>
        <begin position="91"/>
        <end position="108"/>
    </location>
</feature>
<keyword evidence="2" id="KW-0472">Membrane</keyword>
<dbReference type="Proteomes" id="UP000436088">
    <property type="component" value="Unassembled WGS sequence"/>
</dbReference>
<comment type="caution">
    <text evidence="3">The sequence shown here is derived from an EMBL/GenBank/DDBJ whole genome shotgun (WGS) entry which is preliminary data.</text>
</comment>
<name>A0A6A2X734_HIBSY</name>
<dbReference type="EMBL" id="VEPZ02001693">
    <property type="protein sequence ID" value="KAE8662945.1"/>
    <property type="molecule type" value="Genomic_DNA"/>
</dbReference>
<accession>A0A6A2X734</accession>
<dbReference type="PANTHER" id="PTHR37706">
    <property type="entry name" value="TRANSMEMBRANE PROTEIN"/>
    <property type="match status" value="1"/>
</dbReference>
<protein>
    <submittedName>
        <fullName evidence="3">Tetratricopeptide repeat-like superfamily protein</fullName>
    </submittedName>
</protein>
<keyword evidence="4" id="KW-1185">Reference proteome</keyword>
<dbReference type="PANTHER" id="PTHR37706:SF2">
    <property type="entry name" value="TRANSMEMBRANE PROTEIN"/>
    <property type="match status" value="1"/>
</dbReference>
<evidence type="ECO:0000256" key="1">
    <source>
        <dbReference type="SAM" id="MobiDB-lite"/>
    </source>
</evidence>